<comment type="caution">
    <text evidence="1">The sequence shown here is derived from an EMBL/GenBank/DDBJ whole genome shotgun (WGS) entry which is preliminary data.</text>
</comment>
<proteinExistence type="predicted"/>
<dbReference type="Proteomes" id="UP000324800">
    <property type="component" value="Unassembled WGS sequence"/>
</dbReference>
<evidence type="ECO:0000313" key="1">
    <source>
        <dbReference type="EMBL" id="KAA6380325.1"/>
    </source>
</evidence>
<dbReference type="AlphaFoldDB" id="A0A5J4VCX6"/>
<gene>
    <name evidence="1" type="ORF">EZS28_024152</name>
</gene>
<dbReference type="EMBL" id="SNRW01007969">
    <property type="protein sequence ID" value="KAA6380325.1"/>
    <property type="molecule type" value="Genomic_DNA"/>
</dbReference>
<protein>
    <submittedName>
        <fullName evidence="1">Uncharacterized protein</fullName>
    </submittedName>
</protein>
<organism evidence="1 2">
    <name type="scientific">Streblomastix strix</name>
    <dbReference type="NCBI Taxonomy" id="222440"/>
    <lineage>
        <taxon>Eukaryota</taxon>
        <taxon>Metamonada</taxon>
        <taxon>Preaxostyla</taxon>
        <taxon>Oxymonadida</taxon>
        <taxon>Streblomastigidae</taxon>
        <taxon>Streblomastix</taxon>
    </lineage>
</organism>
<accession>A0A5J4VCX6</accession>
<evidence type="ECO:0000313" key="2">
    <source>
        <dbReference type="Proteomes" id="UP000324800"/>
    </source>
</evidence>
<name>A0A5J4VCX6_9EUKA</name>
<reference evidence="1 2" key="1">
    <citation type="submission" date="2019-03" db="EMBL/GenBank/DDBJ databases">
        <title>Single cell metagenomics reveals metabolic interactions within the superorganism composed of flagellate Streblomastix strix and complex community of Bacteroidetes bacteria on its surface.</title>
        <authorList>
            <person name="Treitli S.C."/>
            <person name="Kolisko M."/>
            <person name="Husnik F."/>
            <person name="Keeling P."/>
            <person name="Hampl V."/>
        </authorList>
    </citation>
    <scope>NUCLEOTIDE SEQUENCE [LARGE SCALE GENOMIC DNA]</scope>
    <source>
        <strain evidence="1">ST1C</strain>
    </source>
</reference>
<sequence length="116" mass="13325">MTNETFKDHMHKSKLKGFDLILVGKDDEGQYWPDFSPGVPHAADWRKSNQQGLLPSTQDVKADMNRVVGNIEPLEEETRIIKEEDRATMIEINNIKKDIGMRKITNRMLSRTSIGQ</sequence>